<feature type="domain" description="Reverse transcriptase" evidence="1">
    <location>
        <begin position="1"/>
        <end position="210"/>
    </location>
</feature>
<dbReference type="PROSITE" id="PS50878">
    <property type="entry name" value="RT_POL"/>
    <property type="match status" value="1"/>
</dbReference>
<organism evidence="2 3">
    <name type="scientific">Prorocentrum cordatum</name>
    <dbReference type="NCBI Taxonomy" id="2364126"/>
    <lineage>
        <taxon>Eukaryota</taxon>
        <taxon>Sar</taxon>
        <taxon>Alveolata</taxon>
        <taxon>Dinophyceae</taxon>
        <taxon>Prorocentrales</taxon>
        <taxon>Prorocentraceae</taxon>
        <taxon>Prorocentrum</taxon>
    </lineage>
</organism>
<gene>
    <name evidence="2" type="ORF">PCOR1329_LOCUS20754</name>
</gene>
<accession>A0ABN9RK64</accession>
<proteinExistence type="predicted"/>
<comment type="caution">
    <text evidence="2">The sequence shown here is derived from an EMBL/GenBank/DDBJ whole genome shotgun (WGS) entry which is preliminary data.</text>
</comment>
<evidence type="ECO:0000313" key="3">
    <source>
        <dbReference type="Proteomes" id="UP001189429"/>
    </source>
</evidence>
<dbReference type="Proteomes" id="UP001189429">
    <property type="component" value="Unassembled WGS sequence"/>
</dbReference>
<dbReference type="Pfam" id="PF00078">
    <property type="entry name" value="RVT_1"/>
    <property type="match status" value="1"/>
</dbReference>
<feature type="non-terminal residue" evidence="2">
    <location>
        <position position="1"/>
    </location>
</feature>
<sequence length="388" mass="44185">AFDAVVRQDIWQSLEALEVRWDACANLEELHEGMCYLFRDVTTHVPVDRIGVKQGVRQGGVESPGLFVAVYDGIVYRIMDQLQQQEYPAIKVYFDPALKNIRCNDSLKEDECGALDVSQLKFFDDLLTFADIEECDAASTILEVLTGETKAGRVSVNGRKTEILLAQSGVGSEKRWKHIRAQTNGIVTWEDDDYFPLRPQPTVKYLGVQLAATGARHVEVANRIRAANSTHAQLLRRAFKSGFSAKLKVAHLARRELNKLESWQVKKLRGSLNSPAHLYKKTNREIRKRARTPTVTSALLLRRLRWWRQVLRPAFREPGDDLHDLRAVIFGRFSFEQAGHGGQSGTLTLLLDDMRQMWQTADAQEKLTARRLFQLHGDLPELAEPWLR</sequence>
<name>A0ABN9RK64_9DINO</name>
<protein>
    <recommendedName>
        <fullName evidence="1">Reverse transcriptase domain-containing protein</fullName>
    </recommendedName>
</protein>
<feature type="non-terminal residue" evidence="2">
    <location>
        <position position="388"/>
    </location>
</feature>
<evidence type="ECO:0000259" key="1">
    <source>
        <dbReference type="PROSITE" id="PS50878"/>
    </source>
</evidence>
<keyword evidence="3" id="KW-1185">Reference proteome</keyword>
<reference evidence="2" key="1">
    <citation type="submission" date="2023-10" db="EMBL/GenBank/DDBJ databases">
        <authorList>
            <person name="Chen Y."/>
            <person name="Shah S."/>
            <person name="Dougan E. K."/>
            <person name="Thang M."/>
            <person name="Chan C."/>
        </authorList>
    </citation>
    <scope>NUCLEOTIDE SEQUENCE [LARGE SCALE GENOMIC DNA]</scope>
</reference>
<evidence type="ECO:0000313" key="2">
    <source>
        <dbReference type="EMBL" id="CAK0818502.1"/>
    </source>
</evidence>
<dbReference type="InterPro" id="IPR000477">
    <property type="entry name" value="RT_dom"/>
</dbReference>
<dbReference type="EMBL" id="CAUYUJ010006740">
    <property type="protein sequence ID" value="CAK0818502.1"/>
    <property type="molecule type" value="Genomic_DNA"/>
</dbReference>